<evidence type="ECO:0000256" key="28">
    <source>
        <dbReference type="ARBA" id="ARBA00048339"/>
    </source>
</evidence>
<dbReference type="PROSITE" id="PS00347">
    <property type="entry name" value="ZF_PARP_1"/>
    <property type="match status" value="1"/>
</dbReference>
<dbReference type="PROSITE" id="PS50064">
    <property type="entry name" value="ZF_PARP_2"/>
    <property type="match status" value="2"/>
</dbReference>
<dbReference type="PANTHER" id="PTHR10459:SF112">
    <property type="entry name" value="POLY [ADP-RIBOSE] POLYMERASE 1"/>
    <property type="match status" value="1"/>
</dbReference>
<dbReference type="FunFam" id="3.90.228.10:FF:000002">
    <property type="entry name" value="Poly [ADP-ribose] polymerase"/>
    <property type="match status" value="1"/>
</dbReference>
<dbReference type="GO" id="GO:1990404">
    <property type="term" value="F:NAD+-protein mono-ADP-ribosyltransferase activity"/>
    <property type="evidence" value="ECO:0007669"/>
    <property type="project" value="TreeGrafter"/>
</dbReference>
<proteinExistence type="inferred from homology"/>
<dbReference type="SUPFAM" id="SSF56399">
    <property type="entry name" value="ADP-ribosylation"/>
    <property type="match status" value="1"/>
</dbReference>
<dbReference type="Gene3D" id="1.20.142.10">
    <property type="entry name" value="Poly(ADP-ribose) polymerase, regulatory domain"/>
    <property type="match status" value="1"/>
</dbReference>
<dbReference type="EMBL" id="JAPTSV010000005">
    <property type="protein sequence ID" value="KAJ1527646.1"/>
    <property type="molecule type" value="Genomic_DNA"/>
</dbReference>
<comment type="catalytic activity">
    <reaction evidence="29">
        <text>L-seryl-[protein] + NAD(+) = O-(ADP-D-ribosyl)-L-seryl-[protein] + nicotinamide + H(+)</text>
        <dbReference type="Rhea" id="RHEA:58232"/>
        <dbReference type="Rhea" id="RHEA-COMP:9863"/>
        <dbReference type="Rhea" id="RHEA-COMP:15091"/>
        <dbReference type="ChEBI" id="CHEBI:15378"/>
        <dbReference type="ChEBI" id="CHEBI:17154"/>
        <dbReference type="ChEBI" id="CHEBI:29999"/>
        <dbReference type="ChEBI" id="CHEBI:57540"/>
        <dbReference type="ChEBI" id="CHEBI:142556"/>
    </reaction>
    <physiologicalReaction direction="left-to-right" evidence="29">
        <dbReference type="Rhea" id="RHEA:58233"/>
    </physiologicalReaction>
</comment>
<keyword evidence="7" id="KW-0021">Allosteric enzyme</keyword>
<evidence type="ECO:0000256" key="11">
    <source>
        <dbReference type="ARBA" id="ARBA00022695"/>
    </source>
</evidence>
<evidence type="ECO:0000259" key="33">
    <source>
        <dbReference type="PROSITE" id="PS50064"/>
    </source>
</evidence>
<dbReference type="InterPro" id="IPR049296">
    <property type="entry name" value="PARP1-like_PADR1_N"/>
</dbReference>
<evidence type="ECO:0000256" key="9">
    <source>
        <dbReference type="ARBA" id="ARBA00022676"/>
    </source>
</evidence>
<dbReference type="InterPro" id="IPR008893">
    <property type="entry name" value="WGR_domain"/>
</dbReference>
<dbReference type="GO" id="GO:0008270">
    <property type="term" value="F:zinc ion binding"/>
    <property type="evidence" value="ECO:0007669"/>
    <property type="project" value="UniProtKB-KW"/>
</dbReference>
<dbReference type="PROSITE" id="PS51060">
    <property type="entry name" value="PARP_ALPHA_HD"/>
    <property type="match status" value="1"/>
</dbReference>
<dbReference type="InterPro" id="IPR012982">
    <property type="entry name" value="PARP1-like_PADR1_Zn_ribbon"/>
</dbReference>
<organism evidence="38 39">
    <name type="scientific">Megalurothrips usitatus</name>
    <name type="common">bean blossom thrips</name>
    <dbReference type="NCBI Taxonomy" id="439358"/>
    <lineage>
        <taxon>Eukaryota</taxon>
        <taxon>Metazoa</taxon>
        <taxon>Ecdysozoa</taxon>
        <taxon>Arthropoda</taxon>
        <taxon>Hexapoda</taxon>
        <taxon>Insecta</taxon>
        <taxon>Pterygota</taxon>
        <taxon>Neoptera</taxon>
        <taxon>Paraneoptera</taxon>
        <taxon>Thysanoptera</taxon>
        <taxon>Terebrantia</taxon>
        <taxon>Thripoidea</taxon>
        <taxon>Thripidae</taxon>
        <taxon>Megalurothrips</taxon>
    </lineage>
</organism>
<evidence type="ECO:0000259" key="35">
    <source>
        <dbReference type="PROSITE" id="PS51059"/>
    </source>
</evidence>
<dbReference type="Proteomes" id="UP001075354">
    <property type="component" value="Chromosome 5"/>
</dbReference>
<dbReference type="GO" id="GO:0045087">
    <property type="term" value="P:innate immune response"/>
    <property type="evidence" value="ECO:0007669"/>
    <property type="project" value="UniProtKB-KW"/>
</dbReference>
<feature type="domain" description="PARP alpha-helical" evidence="36">
    <location>
        <begin position="664"/>
        <end position="789"/>
    </location>
</feature>
<dbReference type="GO" id="GO:0005829">
    <property type="term" value="C:cytosol"/>
    <property type="evidence" value="ECO:0007669"/>
    <property type="project" value="UniProtKB-SubCell"/>
</dbReference>
<keyword evidence="39" id="KW-1185">Reference proteome</keyword>
<dbReference type="InterPro" id="IPR038650">
    <property type="entry name" value="PADR1_C_dom_sf"/>
</dbReference>
<dbReference type="Pfam" id="PF21728">
    <property type="entry name" value="PADR1_N"/>
    <property type="match status" value="1"/>
</dbReference>
<dbReference type="InterPro" id="IPR001510">
    <property type="entry name" value="Znf_PARP"/>
</dbReference>
<keyword evidence="6" id="KW-1017">Isopeptide bond</keyword>
<dbReference type="GO" id="GO:0003950">
    <property type="term" value="F:NAD+ poly-ADP-ribosyltransferase activity"/>
    <property type="evidence" value="ECO:0007669"/>
    <property type="project" value="UniProtKB-UniRule"/>
</dbReference>
<dbReference type="GO" id="GO:0005730">
    <property type="term" value="C:nucleolus"/>
    <property type="evidence" value="ECO:0007669"/>
    <property type="project" value="UniProtKB-SubCell"/>
</dbReference>
<evidence type="ECO:0000256" key="16">
    <source>
        <dbReference type="ARBA" id="ARBA00022833"/>
    </source>
</evidence>
<evidence type="ECO:0000259" key="37">
    <source>
        <dbReference type="PROSITE" id="PS51977"/>
    </source>
</evidence>
<feature type="region of interest" description="Disordered" evidence="32">
    <location>
        <begin position="203"/>
        <end position="224"/>
    </location>
</feature>
<keyword evidence="20" id="KW-0238">DNA-binding</keyword>
<dbReference type="EC" id="2.4.2.-" evidence="31"/>
<feature type="domain" description="WGR" evidence="37">
    <location>
        <begin position="545"/>
        <end position="641"/>
    </location>
</feature>
<dbReference type="InterPro" id="IPR008288">
    <property type="entry name" value="PARP"/>
</dbReference>
<evidence type="ECO:0000256" key="30">
    <source>
        <dbReference type="ARBA" id="ARBA00071874"/>
    </source>
</evidence>
<comment type="catalytic activity">
    <reaction evidence="27">
        <text>L-histidyl-[protein] + NAD(+) = N(tele)-(ADP-D-ribosyl)-L-histidyl-[protein] + nicotinamide + H(+)</text>
        <dbReference type="Rhea" id="RHEA:72071"/>
        <dbReference type="Rhea" id="RHEA-COMP:9745"/>
        <dbReference type="Rhea" id="RHEA-COMP:18085"/>
        <dbReference type="ChEBI" id="CHEBI:15378"/>
        <dbReference type="ChEBI" id="CHEBI:17154"/>
        <dbReference type="ChEBI" id="CHEBI:29979"/>
        <dbReference type="ChEBI" id="CHEBI:57540"/>
        <dbReference type="ChEBI" id="CHEBI:191398"/>
    </reaction>
    <physiologicalReaction direction="left-to-right" evidence="27">
        <dbReference type="Rhea" id="RHEA:72072"/>
    </physiologicalReaction>
</comment>
<evidence type="ECO:0000256" key="7">
    <source>
        <dbReference type="ARBA" id="ARBA00022533"/>
    </source>
</evidence>
<dbReference type="InterPro" id="IPR036420">
    <property type="entry name" value="BRCT_dom_sf"/>
</dbReference>
<dbReference type="InterPro" id="IPR036930">
    <property type="entry name" value="WGR_dom_sf"/>
</dbReference>
<dbReference type="GO" id="GO:0006302">
    <property type="term" value="P:double-strand break repair"/>
    <property type="evidence" value="ECO:0007669"/>
    <property type="project" value="TreeGrafter"/>
</dbReference>
<keyword evidence="9 31" id="KW-0328">Glycosyltransferase</keyword>
<keyword evidence="18" id="KW-0805">Transcription regulation</keyword>
<dbReference type="InterPro" id="IPR012317">
    <property type="entry name" value="Poly(ADP-ribose)pol_cat_dom"/>
</dbReference>
<dbReference type="CDD" id="cd01437">
    <property type="entry name" value="parp_like"/>
    <property type="match status" value="1"/>
</dbReference>
<dbReference type="GO" id="GO:0016779">
    <property type="term" value="F:nucleotidyltransferase activity"/>
    <property type="evidence" value="ECO:0007669"/>
    <property type="project" value="UniProtKB-KW"/>
</dbReference>
<dbReference type="InterPro" id="IPR036957">
    <property type="entry name" value="Znf_PARP_sf"/>
</dbReference>
<evidence type="ECO:0000256" key="32">
    <source>
        <dbReference type="SAM" id="MobiDB-lite"/>
    </source>
</evidence>
<dbReference type="SMART" id="SM00773">
    <property type="entry name" value="WGR"/>
    <property type="match status" value="1"/>
</dbReference>
<keyword evidence="17" id="KW-0391">Immunity</keyword>
<dbReference type="SMART" id="SM01336">
    <property type="entry name" value="zf-PARP"/>
    <property type="match status" value="2"/>
</dbReference>
<evidence type="ECO:0000256" key="29">
    <source>
        <dbReference type="ARBA" id="ARBA00048575"/>
    </source>
</evidence>
<feature type="domain" description="PARP catalytic" evidence="35">
    <location>
        <begin position="798"/>
        <end position="1022"/>
    </location>
</feature>
<sequence>MSDELPYRAEYSKSARAGCKSCKQKIEKDVLRLAVMVQSPMFDGKVPHWYHFPCFFIKQRPKTVGDIAHYDSLRWDDQEKIKAKIDSCAGGAAGVSASPAANGKGKAKKRGAAAAAGGLGDFSVEYAKSGRAMCRGCEQKILKDEVRISKKDFESDAAKRYGGADLWHHVDCFVKLRDELQYWAAGSELPGITALTKEDQQSVKEKLPKVSPKVVKDEVDGQTPAKKIKSEEMTGEEDEAMKKQNKIMFKYRDQLKERLKKKELQELLEYNDQEVPTGPEKMLDRLADIMTFGKLLPCKECKDGQFVFRSGVGYQCQGNISEWAKCENSTLDPARAAFKVPKDLKEEYSFLEKYKYKPLKRVVKITAPSALPSSVTSHLPNYPVKSEPGTEGKSVPKVNRPPPPFNNLEFVILGKLQADKDEIKNKIVKNGGKVTSKIHSMTFAIISNKDEVERLGSRMEKAQDEDVHVVSEDFVEAVLDGETPLSAVKKKCISPWGGDAQKRIHVQSESSKSRSGGMFKSKSGTVKLKLKDGLAVDPDSGLEDQAHVYKNGKDIYNAALSITDIQKDKNSFYKLQVLESDKKTRYWLFRSWGRIGTTIGDHKVQQMSREEAVETFESLYQEKSGNLWSHRHHFVKVPGRMYPMEVDYGEDKPKSLGEASSDVKSKLSKPVQELITTIFDVETMKKCMMEFELDLQKMPLGKLSQRQLLQAYSVLKGALELVQKEAKEDVKSPNSRAKYIELTNRFFTLVPHDFGINSPPVLNTEDLIKQKMEVLDNLLEIEIAYNLLESGSSNDKLHPIDAQYEKLKADIEVLDKKSEEFDLLQKYVTNTHGATHTQYGLEIDEVFKVRRHGEERKFKPFEKLPNRKLLWHGSRLTNYAGILSQGLRIAPPEAPVTGYMFGKGIYFADMVSKSANYCMTSKTNPIGYMLLCEVALGKMYERTRADYIEKLPKGMHSCKGVGKTEPDPKATVKTADGLEIPLGEGITDIDKDSTLLYNEFIVYDTAQVKFKYLFKMKFDYKM</sequence>
<dbReference type="SMART" id="SM00292">
    <property type="entry name" value="BRCT"/>
    <property type="match status" value="1"/>
</dbReference>
<keyword evidence="22" id="KW-0539">Nucleus</keyword>
<evidence type="ECO:0000256" key="20">
    <source>
        <dbReference type="ARBA" id="ARBA00023125"/>
    </source>
</evidence>
<keyword evidence="15" id="KW-0863">Zinc-finger</keyword>
<evidence type="ECO:0000313" key="38">
    <source>
        <dbReference type="EMBL" id="KAJ1527646.1"/>
    </source>
</evidence>
<evidence type="ECO:0000256" key="8">
    <source>
        <dbReference type="ARBA" id="ARBA00022588"/>
    </source>
</evidence>
<dbReference type="InterPro" id="IPR004102">
    <property type="entry name" value="Poly(ADP-ribose)pol_reg_dom"/>
</dbReference>
<evidence type="ECO:0000256" key="26">
    <source>
        <dbReference type="ARBA" id="ARBA00033987"/>
    </source>
</evidence>
<evidence type="ECO:0000256" key="5">
    <source>
        <dbReference type="ARBA" id="ARBA00022490"/>
    </source>
</evidence>
<dbReference type="SUPFAM" id="SSF142921">
    <property type="entry name" value="WGR domain-like"/>
    <property type="match status" value="1"/>
</dbReference>
<evidence type="ECO:0000256" key="17">
    <source>
        <dbReference type="ARBA" id="ARBA00022859"/>
    </source>
</evidence>
<dbReference type="InterPro" id="IPR001357">
    <property type="entry name" value="BRCT_dom"/>
</dbReference>
<keyword evidence="8" id="KW-0399">Innate immunity</keyword>
<evidence type="ECO:0000256" key="2">
    <source>
        <dbReference type="ARBA" id="ARBA00004514"/>
    </source>
</evidence>
<dbReference type="GO" id="GO:0003677">
    <property type="term" value="F:DNA binding"/>
    <property type="evidence" value="ECO:0007669"/>
    <property type="project" value="UniProtKB-KW"/>
</dbReference>
<evidence type="ECO:0000256" key="13">
    <source>
        <dbReference type="ARBA" id="ARBA00022737"/>
    </source>
</evidence>
<dbReference type="SMART" id="SM01335">
    <property type="entry name" value="PADR1"/>
    <property type="match status" value="1"/>
</dbReference>
<feature type="domain" description="BRCT" evidence="34">
    <location>
        <begin position="400"/>
        <end position="479"/>
    </location>
</feature>
<evidence type="ECO:0000256" key="18">
    <source>
        <dbReference type="ARBA" id="ARBA00023015"/>
    </source>
</evidence>
<evidence type="ECO:0000256" key="4">
    <source>
        <dbReference type="ARBA" id="ARBA00022454"/>
    </source>
</evidence>
<evidence type="ECO:0000259" key="36">
    <source>
        <dbReference type="PROSITE" id="PS51060"/>
    </source>
</evidence>
<keyword evidence="11" id="KW-0548">Nucleotidyltransferase</keyword>
<feature type="domain" description="PARP-type" evidence="33">
    <location>
        <begin position="7"/>
        <end position="89"/>
    </location>
</feature>
<dbReference type="CDD" id="cd17747">
    <property type="entry name" value="BRCT_PARP1"/>
    <property type="match status" value="1"/>
</dbReference>
<dbReference type="Gene3D" id="2.20.25.630">
    <property type="match status" value="1"/>
</dbReference>
<dbReference type="InterPro" id="IPR050800">
    <property type="entry name" value="ARTD/PARP"/>
</dbReference>
<keyword evidence="10 31" id="KW-0808">Transferase</keyword>
<accession>A0AAV7XSF4</accession>
<keyword evidence="14" id="KW-0013">ADP-ribosylation</keyword>
<protein>
    <recommendedName>
        <fullName evidence="30 31">Poly [ADP-ribose] polymerase</fullName>
        <shortName evidence="31">PARP</shortName>
        <ecNumber evidence="31">2.4.2.-</ecNumber>
    </recommendedName>
</protein>
<dbReference type="Pfam" id="PF02877">
    <property type="entry name" value="PARP_reg"/>
    <property type="match status" value="1"/>
</dbReference>
<dbReference type="GO" id="GO:0051287">
    <property type="term" value="F:NAD binding"/>
    <property type="evidence" value="ECO:0007669"/>
    <property type="project" value="InterPro"/>
</dbReference>
<dbReference type="PROSITE" id="PS51977">
    <property type="entry name" value="WGR"/>
    <property type="match status" value="1"/>
</dbReference>
<feature type="compositionally biased region" description="Basic and acidic residues" evidence="32">
    <location>
        <begin position="203"/>
        <end position="219"/>
    </location>
</feature>
<dbReference type="GO" id="GO:0070212">
    <property type="term" value="P:protein poly-ADP-ribosylation"/>
    <property type="evidence" value="ECO:0007669"/>
    <property type="project" value="TreeGrafter"/>
</dbReference>
<keyword evidence="13" id="KW-0677">Repeat</keyword>
<evidence type="ECO:0000256" key="19">
    <source>
        <dbReference type="ARBA" id="ARBA00023027"/>
    </source>
</evidence>
<dbReference type="SUPFAM" id="SSF52113">
    <property type="entry name" value="BRCT domain"/>
    <property type="match status" value="1"/>
</dbReference>
<feature type="domain" description="PARP-type" evidence="33">
    <location>
        <begin position="122"/>
        <end position="211"/>
    </location>
</feature>
<dbReference type="FunFam" id="1.20.142.10:FF:000001">
    <property type="entry name" value="Poly [ADP-ribose] polymerase"/>
    <property type="match status" value="1"/>
</dbReference>
<comment type="catalytic activity">
    <reaction evidence="26">
        <text>NAD(+) + (ADP-D-ribosyl)n-acceptor = nicotinamide + (ADP-D-ribosyl)n+1-acceptor + H(+).</text>
        <dbReference type="EC" id="2.4.2.30"/>
    </reaction>
</comment>
<name>A0AAV7XSF4_9NEOP</name>
<dbReference type="GO" id="GO:0005694">
    <property type="term" value="C:chromosome"/>
    <property type="evidence" value="ECO:0007669"/>
    <property type="project" value="UniProtKB-SubCell"/>
</dbReference>
<dbReference type="Gene3D" id="3.40.50.10190">
    <property type="entry name" value="BRCT domain"/>
    <property type="match status" value="1"/>
</dbReference>
<evidence type="ECO:0000313" key="39">
    <source>
        <dbReference type="Proteomes" id="UP001075354"/>
    </source>
</evidence>
<evidence type="ECO:0000256" key="23">
    <source>
        <dbReference type="ARBA" id="ARBA00024159"/>
    </source>
</evidence>
<gene>
    <name evidence="38" type="ORF">ONE63_007608</name>
</gene>
<dbReference type="PANTHER" id="PTHR10459">
    <property type="entry name" value="DNA LIGASE"/>
    <property type="match status" value="1"/>
</dbReference>
<comment type="catalytic activity">
    <reaction evidence="24">
        <text>L-aspartyl-[protein] + NAD(+) = 4-O-(ADP-D-ribosyl)-L-aspartyl-[protein] + nicotinamide</text>
        <dbReference type="Rhea" id="RHEA:54424"/>
        <dbReference type="Rhea" id="RHEA-COMP:9867"/>
        <dbReference type="Rhea" id="RHEA-COMP:13832"/>
        <dbReference type="ChEBI" id="CHEBI:17154"/>
        <dbReference type="ChEBI" id="CHEBI:29961"/>
        <dbReference type="ChEBI" id="CHEBI:57540"/>
        <dbReference type="ChEBI" id="CHEBI:138102"/>
    </reaction>
    <physiologicalReaction direction="left-to-right" evidence="24">
        <dbReference type="Rhea" id="RHEA:54425"/>
    </physiologicalReaction>
</comment>
<dbReference type="Pfam" id="PF00645">
    <property type="entry name" value="zf-PARP"/>
    <property type="match status" value="2"/>
</dbReference>
<evidence type="ECO:0000256" key="10">
    <source>
        <dbReference type="ARBA" id="ARBA00022679"/>
    </source>
</evidence>
<dbReference type="InterPro" id="IPR036616">
    <property type="entry name" value="Poly(ADP-ribose)pol_reg_dom_sf"/>
</dbReference>
<evidence type="ECO:0000256" key="15">
    <source>
        <dbReference type="ARBA" id="ARBA00022771"/>
    </source>
</evidence>
<dbReference type="Gene3D" id="3.90.228.10">
    <property type="match status" value="1"/>
</dbReference>
<evidence type="ECO:0000259" key="34">
    <source>
        <dbReference type="PROSITE" id="PS50172"/>
    </source>
</evidence>
<evidence type="ECO:0000256" key="1">
    <source>
        <dbReference type="ARBA" id="ARBA00004286"/>
    </source>
</evidence>
<evidence type="ECO:0000256" key="3">
    <source>
        <dbReference type="ARBA" id="ARBA00004604"/>
    </source>
</evidence>
<dbReference type="Pfam" id="PF00644">
    <property type="entry name" value="PARP"/>
    <property type="match status" value="1"/>
</dbReference>
<evidence type="ECO:0000256" key="22">
    <source>
        <dbReference type="ARBA" id="ARBA00023242"/>
    </source>
</evidence>
<keyword evidence="19 31" id="KW-0520">NAD</keyword>
<dbReference type="Pfam" id="PF08063">
    <property type="entry name" value="Zn_ribbon_PADR1"/>
    <property type="match status" value="1"/>
</dbReference>
<evidence type="ECO:0000256" key="12">
    <source>
        <dbReference type="ARBA" id="ARBA00022723"/>
    </source>
</evidence>
<comment type="similarity">
    <text evidence="25">Belongs to the ARTD/PARP family.</text>
</comment>
<comment type="caution">
    <text evidence="38">The sequence shown here is derived from an EMBL/GenBank/DDBJ whole genome shotgun (WGS) entry which is preliminary data.</text>
</comment>
<dbReference type="PROSITE" id="PS51059">
    <property type="entry name" value="PARP_CATALYTIC"/>
    <property type="match status" value="1"/>
</dbReference>
<dbReference type="SUPFAM" id="SSF57716">
    <property type="entry name" value="Glucocorticoid receptor-like (DNA-binding domain)"/>
    <property type="match status" value="2"/>
</dbReference>
<keyword evidence="16" id="KW-0862">Zinc</keyword>
<evidence type="ECO:0000256" key="14">
    <source>
        <dbReference type="ARBA" id="ARBA00022765"/>
    </source>
</evidence>
<keyword evidence="5" id="KW-0963">Cytoplasm</keyword>
<dbReference type="CDD" id="cd08001">
    <property type="entry name" value="WGR_PARP1_like"/>
    <property type="match status" value="1"/>
</dbReference>
<keyword evidence="21" id="KW-0804">Transcription</keyword>
<comment type="catalytic activity">
    <reaction evidence="28">
        <text>L-tyrosyl-[protein] + NAD(+) = O-(ADP-D-ribosyl)-L-tyrosyl-[protein] + nicotinamide + H(+)</text>
        <dbReference type="Rhea" id="RHEA:58236"/>
        <dbReference type="Rhea" id="RHEA-COMP:10136"/>
        <dbReference type="Rhea" id="RHEA-COMP:15092"/>
        <dbReference type="ChEBI" id="CHEBI:15378"/>
        <dbReference type="ChEBI" id="CHEBI:17154"/>
        <dbReference type="ChEBI" id="CHEBI:46858"/>
        <dbReference type="ChEBI" id="CHEBI:57540"/>
        <dbReference type="ChEBI" id="CHEBI:142557"/>
    </reaction>
    <physiologicalReaction direction="left-to-right" evidence="28">
        <dbReference type="Rhea" id="RHEA:58237"/>
    </physiologicalReaction>
</comment>
<dbReference type="AlphaFoldDB" id="A0AAV7XSF4"/>
<comment type="subcellular location">
    <subcellularLocation>
        <location evidence="1">Chromosome</location>
    </subcellularLocation>
    <subcellularLocation>
        <location evidence="2">Cytoplasm</location>
        <location evidence="2">Cytosol</location>
    </subcellularLocation>
    <subcellularLocation>
        <location evidence="3">Nucleus</location>
        <location evidence="3">Nucleolus</location>
    </subcellularLocation>
</comment>
<dbReference type="Pfam" id="PF00533">
    <property type="entry name" value="BRCT"/>
    <property type="match status" value="1"/>
</dbReference>
<reference evidence="38" key="1">
    <citation type="submission" date="2022-12" db="EMBL/GenBank/DDBJ databases">
        <title>Chromosome-level genome assembly of the bean flower thrips Megalurothrips usitatus.</title>
        <authorList>
            <person name="Ma L."/>
            <person name="Liu Q."/>
            <person name="Li H."/>
            <person name="Cai W."/>
        </authorList>
    </citation>
    <scope>NUCLEOTIDE SEQUENCE</scope>
    <source>
        <strain evidence="38">Cailab_2022a</strain>
    </source>
</reference>
<keyword evidence="4" id="KW-0158">Chromosome</keyword>
<evidence type="ECO:0000256" key="31">
    <source>
        <dbReference type="RuleBase" id="RU362114"/>
    </source>
</evidence>
<dbReference type="Pfam" id="PF05406">
    <property type="entry name" value="WGR"/>
    <property type="match status" value="1"/>
</dbReference>
<evidence type="ECO:0000256" key="25">
    <source>
        <dbReference type="ARBA" id="ARBA00024347"/>
    </source>
</evidence>
<dbReference type="SUPFAM" id="SSF47587">
    <property type="entry name" value="Domain of poly(ADP-ribose) polymerase"/>
    <property type="match status" value="1"/>
</dbReference>
<dbReference type="PIRSF" id="PIRSF000489">
    <property type="entry name" value="NAD_ADPRT"/>
    <property type="match status" value="1"/>
</dbReference>
<evidence type="ECO:0000256" key="21">
    <source>
        <dbReference type="ARBA" id="ARBA00023163"/>
    </source>
</evidence>
<evidence type="ECO:0000256" key="24">
    <source>
        <dbReference type="ARBA" id="ARBA00024164"/>
    </source>
</evidence>
<comment type="catalytic activity">
    <reaction evidence="23">
        <text>L-glutamyl-[protein] + NAD(+) = 5-O-(ADP-D-ribosyl)-L-glutamyl-[protein] + nicotinamide</text>
        <dbReference type="Rhea" id="RHEA:58224"/>
        <dbReference type="Rhea" id="RHEA-COMP:10208"/>
        <dbReference type="Rhea" id="RHEA-COMP:15089"/>
        <dbReference type="ChEBI" id="CHEBI:17154"/>
        <dbReference type="ChEBI" id="CHEBI:29973"/>
        <dbReference type="ChEBI" id="CHEBI:57540"/>
        <dbReference type="ChEBI" id="CHEBI:142540"/>
    </reaction>
    <physiologicalReaction direction="left-to-right" evidence="23">
        <dbReference type="Rhea" id="RHEA:58225"/>
    </physiologicalReaction>
</comment>
<evidence type="ECO:0000256" key="27">
    <source>
        <dbReference type="ARBA" id="ARBA00048241"/>
    </source>
</evidence>
<dbReference type="Gene3D" id="3.30.1740.10">
    <property type="entry name" value="Zinc finger, PARP-type"/>
    <property type="match status" value="2"/>
</dbReference>
<dbReference type="PROSITE" id="PS50172">
    <property type="entry name" value="BRCT"/>
    <property type="match status" value="1"/>
</dbReference>
<dbReference type="PROSITE" id="PS52007">
    <property type="entry name" value="PADR1"/>
    <property type="match status" value="1"/>
</dbReference>
<keyword evidence="12" id="KW-0479">Metal-binding</keyword>
<dbReference type="Gene3D" id="1.10.20.130">
    <property type="match status" value="1"/>
</dbReference>
<evidence type="ECO:0000256" key="6">
    <source>
        <dbReference type="ARBA" id="ARBA00022499"/>
    </source>
</evidence>
<feature type="region of interest" description="Disordered" evidence="32">
    <location>
        <begin position="374"/>
        <end position="402"/>
    </location>
</feature>